<dbReference type="EC" id="6.1.1.5" evidence="10"/>
<feature type="short sequence motif" description="'HIGH' region" evidence="10">
    <location>
        <begin position="62"/>
        <end position="72"/>
    </location>
</feature>
<keyword evidence="5 10" id="KW-0067">ATP-binding</keyword>
<evidence type="ECO:0000256" key="4">
    <source>
        <dbReference type="ARBA" id="ARBA00022741"/>
    </source>
</evidence>
<dbReference type="RefSeq" id="WP_110858309.1">
    <property type="nucleotide sequence ID" value="NZ_LS991949.1"/>
</dbReference>
<evidence type="ECO:0000256" key="9">
    <source>
        <dbReference type="ARBA" id="ARBA00048359"/>
    </source>
</evidence>
<dbReference type="InterPro" id="IPR002300">
    <property type="entry name" value="aa-tRNA-synth_Ia"/>
</dbReference>
<evidence type="ECO:0000256" key="5">
    <source>
        <dbReference type="ARBA" id="ARBA00022840"/>
    </source>
</evidence>
<evidence type="ECO:0000259" key="12">
    <source>
        <dbReference type="Pfam" id="PF08264"/>
    </source>
</evidence>
<dbReference type="Proteomes" id="UP000247715">
    <property type="component" value="Unassembled WGS sequence"/>
</dbReference>
<dbReference type="Gene3D" id="3.40.50.620">
    <property type="entry name" value="HUPs"/>
    <property type="match status" value="2"/>
</dbReference>
<dbReference type="GO" id="GO:0008270">
    <property type="term" value="F:zinc ion binding"/>
    <property type="evidence" value="ECO:0007669"/>
    <property type="project" value="UniProtKB-UniRule"/>
</dbReference>
<dbReference type="EMBL" id="QKLP01000006">
    <property type="protein sequence ID" value="PYF43060.1"/>
    <property type="molecule type" value="Genomic_DNA"/>
</dbReference>
<dbReference type="PANTHER" id="PTHR42765:SF1">
    <property type="entry name" value="ISOLEUCINE--TRNA LIGASE, MITOCHONDRIAL"/>
    <property type="match status" value="1"/>
</dbReference>
<feature type="binding site" evidence="10">
    <location>
        <position position="596"/>
    </location>
    <ligand>
        <name>ATP</name>
        <dbReference type="ChEBI" id="CHEBI:30616"/>
    </ligand>
</feature>
<feature type="binding site" evidence="10">
    <location>
        <position position="880"/>
    </location>
    <ligand>
        <name>Zn(2+)</name>
        <dbReference type="ChEBI" id="CHEBI:29105"/>
    </ligand>
</feature>
<proteinExistence type="inferred from homology"/>
<dbReference type="GO" id="GO:0006428">
    <property type="term" value="P:isoleucyl-tRNA aminoacylation"/>
    <property type="evidence" value="ECO:0007669"/>
    <property type="project" value="UniProtKB-UniRule"/>
</dbReference>
<feature type="binding site" evidence="10">
    <location>
        <position position="883"/>
    </location>
    <ligand>
        <name>Zn(2+)</name>
        <dbReference type="ChEBI" id="CHEBI:29105"/>
    </ligand>
</feature>
<organism evidence="13 14">
    <name type="scientific">Metamycoplasma alkalescens</name>
    <dbReference type="NCBI Taxonomy" id="45363"/>
    <lineage>
        <taxon>Bacteria</taxon>
        <taxon>Bacillati</taxon>
        <taxon>Mycoplasmatota</taxon>
        <taxon>Mycoplasmoidales</taxon>
        <taxon>Metamycoplasmataceae</taxon>
        <taxon>Metamycoplasma</taxon>
    </lineage>
</organism>
<protein>
    <recommendedName>
        <fullName evidence="10">Isoleucine--tRNA ligase</fullName>
        <ecNumber evidence="10">6.1.1.5</ecNumber>
    </recommendedName>
    <alternativeName>
        <fullName evidence="10">Isoleucyl-tRNA synthetase</fullName>
        <shortName evidence="10">IleRS</shortName>
    </alternativeName>
</protein>
<dbReference type="GO" id="GO:0000049">
    <property type="term" value="F:tRNA binding"/>
    <property type="evidence" value="ECO:0007669"/>
    <property type="project" value="InterPro"/>
</dbReference>
<dbReference type="InterPro" id="IPR009008">
    <property type="entry name" value="Val/Leu/Ile-tRNA-synth_edit"/>
</dbReference>
<feature type="domain" description="Aminoacyl-tRNA synthetase class Ia" evidence="11">
    <location>
        <begin position="34"/>
        <end position="632"/>
    </location>
</feature>
<dbReference type="Gene3D" id="1.10.10.830">
    <property type="entry name" value="Ile-tRNA synthetase CP2 domain-like"/>
    <property type="match status" value="1"/>
</dbReference>
<dbReference type="HAMAP" id="MF_02002">
    <property type="entry name" value="Ile_tRNA_synth_type1"/>
    <property type="match status" value="1"/>
</dbReference>
<keyword evidence="4 10" id="KW-0547">Nucleotide-binding</keyword>
<feature type="binding site" evidence="10">
    <location>
        <position position="861"/>
    </location>
    <ligand>
        <name>Zn(2+)</name>
        <dbReference type="ChEBI" id="CHEBI:29105"/>
    </ligand>
</feature>
<comment type="function">
    <text evidence="8 10">Catalyzes the attachment of isoleucine to tRNA(Ile). As IleRS can inadvertently accommodate and process structurally similar amino acids such as valine, to avoid such errors it has two additional distinct tRNA(Ile)-dependent editing activities. One activity is designated as 'pretransfer' editing and involves the hydrolysis of activated Val-AMP. The other activity is designated 'posttransfer' editing and involves deacylation of mischarged Val-tRNA(Ile).</text>
</comment>
<accession>A0A318UCB0</accession>
<dbReference type="InterPro" id="IPR009080">
    <property type="entry name" value="tRNAsynth_Ia_anticodon-bd"/>
</dbReference>
<evidence type="ECO:0000256" key="1">
    <source>
        <dbReference type="ARBA" id="ARBA00006887"/>
    </source>
</evidence>
<dbReference type="Gene3D" id="3.90.740.10">
    <property type="entry name" value="Valyl/Leucyl/Isoleucyl-tRNA synthetase, editing domain"/>
    <property type="match status" value="1"/>
</dbReference>
<dbReference type="GO" id="GO:0002161">
    <property type="term" value="F:aminoacyl-tRNA deacylase activity"/>
    <property type="evidence" value="ECO:0007669"/>
    <property type="project" value="InterPro"/>
</dbReference>
<dbReference type="Pfam" id="PF00133">
    <property type="entry name" value="tRNA-synt_1"/>
    <property type="match status" value="1"/>
</dbReference>
<feature type="short sequence motif" description="'KMSKS' region" evidence="10">
    <location>
        <begin position="593"/>
        <end position="597"/>
    </location>
</feature>
<reference evidence="13 14" key="1">
    <citation type="submission" date="2018-06" db="EMBL/GenBank/DDBJ databases">
        <title>Genomic Encyclopedia of Archaeal and Bacterial Type Strains, Phase II (KMG-II): from individual species to whole genera.</title>
        <authorList>
            <person name="Goeker M."/>
        </authorList>
    </citation>
    <scope>NUCLEOTIDE SEQUENCE [LARGE SCALE GENOMIC DNA]</scope>
    <source>
        <strain evidence="13 14">ATCC 29103</strain>
    </source>
</reference>
<dbReference type="NCBIfam" id="TIGR00392">
    <property type="entry name" value="ileS"/>
    <property type="match status" value="1"/>
</dbReference>
<dbReference type="PROSITE" id="PS00178">
    <property type="entry name" value="AA_TRNA_LIGASE_I"/>
    <property type="match status" value="1"/>
</dbReference>
<dbReference type="SUPFAM" id="SSF47323">
    <property type="entry name" value="Anticodon-binding domain of a subclass of class I aminoacyl-tRNA synthetases"/>
    <property type="match status" value="1"/>
</dbReference>
<dbReference type="InterPro" id="IPR033708">
    <property type="entry name" value="Anticodon_Ile_BEm"/>
</dbReference>
<dbReference type="SUPFAM" id="SSF52374">
    <property type="entry name" value="Nucleotidylyl transferase"/>
    <property type="match status" value="1"/>
</dbReference>
<dbReference type="InterPro" id="IPR002301">
    <property type="entry name" value="Ile-tRNA-ligase"/>
</dbReference>
<feature type="binding site" evidence="10">
    <location>
        <position position="552"/>
    </location>
    <ligand>
        <name>L-isoleucyl-5'-AMP</name>
        <dbReference type="ChEBI" id="CHEBI:178002"/>
    </ligand>
</feature>
<evidence type="ECO:0000256" key="2">
    <source>
        <dbReference type="ARBA" id="ARBA00022490"/>
    </source>
</evidence>
<dbReference type="CDD" id="cd00818">
    <property type="entry name" value="IleRS_core"/>
    <property type="match status" value="1"/>
</dbReference>
<dbReference type="Gene3D" id="1.10.730.20">
    <property type="match status" value="1"/>
</dbReference>
<comment type="domain">
    <text evidence="10">IleRS has two distinct active sites: one for aminoacylation and one for editing. The misactivated valine is translocated from the active site to the editing site, which sterically excludes the correctly activated isoleucine. The single editing site contains two valyl binding pockets, one specific for each substrate (Val-AMP or Val-tRNA(Ile)).</text>
</comment>
<feature type="domain" description="Methionyl/Valyl/Leucyl/Isoleucyl-tRNA synthetase anticodon-binding" evidence="12">
    <location>
        <begin position="676"/>
        <end position="821"/>
    </location>
</feature>
<comment type="subunit">
    <text evidence="10">Monomer.</text>
</comment>
<dbReference type="GO" id="GO:0004822">
    <property type="term" value="F:isoleucine-tRNA ligase activity"/>
    <property type="evidence" value="ECO:0007669"/>
    <property type="project" value="UniProtKB-UniRule"/>
</dbReference>
<dbReference type="SUPFAM" id="SSF50677">
    <property type="entry name" value="ValRS/IleRS/LeuRS editing domain"/>
    <property type="match status" value="1"/>
</dbReference>
<dbReference type="InterPro" id="IPR013155">
    <property type="entry name" value="M/V/L/I-tRNA-synth_anticd-bd"/>
</dbReference>
<comment type="similarity">
    <text evidence="1 10">Belongs to the class-I aminoacyl-tRNA synthetase family. IleS type 1 subfamily.</text>
</comment>
<keyword evidence="6 10" id="KW-0648">Protein biosynthesis</keyword>
<comment type="subcellular location">
    <subcellularLocation>
        <location evidence="10">Cytoplasm</location>
    </subcellularLocation>
</comment>
<dbReference type="FunFam" id="3.40.50.620:FF:000152">
    <property type="entry name" value="Isoleucine--tRNA ligase"/>
    <property type="match status" value="1"/>
</dbReference>
<evidence type="ECO:0000256" key="7">
    <source>
        <dbReference type="ARBA" id="ARBA00023146"/>
    </source>
</evidence>
<evidence type="ECO:0000256" key="6">
    <source>
        <dbReference type="ARBA" id="ARBA00022917"/>
    </source>
</evidence>
<dbReference type="AlphaFoldDB" id="A0A318UCB0"/>
<dbReference type="InterPro" id="IPR014729">
    <property type="entry name" value="Rossmann-like_a/b/a_fold"/>
</dbReference>
<dbReference type="GO" id="GO:0005524">
    <property type="term" value="F:ATP binding"/>
    <property type="evidence" value="ECO:0007669"/>
    <property type="project" value="UniProtKB-UniRule"/>
</dbReference>
<keyword evidence="3 10" id="KW-0436">Ligase</keyword>
<dbReference type="PANTHER" id="PTHR42765">
    <property type="entry name" value="SOLEUCYL-TRNA SYNTHETASE"/>
    <property type="match status" value="1"/>
</dbReference>
<comment type="caution">
    <text evidence="13">The sequence shown here is derived from an EMBL/GenBank/DDBJ whole genome shotgun (WGS) entry which is preliminary data.</text>
</comment>
<gene>
    <name evidence="10" type="primary">ileS</name>
    <name evidence="13" type="ORF">BCF88_10639</name>
</gene>
<evidence type="ECO:0000313" key="14">
    <source>
        <dbReference type="Proteomes" id="UP000247715"/>
    </source>
</evidence>
<evidence type="ECO:0000256" key="8">
    <source>
        <dbReference type="ARBA" id="ARBA00025217"/>
    </source>
</evidence>
<comment type="catalytic activity">
    <reaction evidence="9 10">
        <text>tRNA(Ile) + L-isoleucine + ATP = L-isoleucyl-tRNA(Ile) + AMP + diphosphate</text>
        <dbReference type="Rhea" id="RHEA:11060"/>
        <dbReference type="Rhea" id="RHEA-COMP:9666"/>
        <dbReference type="Rhea" id="RHEA-COMP:9695"/>
        <dbReference type="ChEBI" id="CHEBI:30616"/>
        <dbReference type="ChEBI" id="CHEBI:33019"/>
        <dbReference type="ChEBI" id="CHEBI:58045"/>
        <dbReference type="ChEBI" id="CHEBI:78442"/>
        <dbReference type="ChEBI" id="CHEBI:78528"/>
        <dbReference type="ChEBI" id="CHEBI:456215"/>
        <dbReference type="EC" id="6.1.1.5"/>
    </reaction>
</comment>
<sequence length="890" mass="104144">MEKKNKDYKNTLLMPQTDFSMKANLVEKEAFFNEKWQKMNLYQQILKSNQGNKNFVLHDGPPYANGNIHVGHALNKILKDIIVRSKNMQGYFSPFVPGWDTHGLPIEHKMLVEKKMNAKDFSIPELRNACAKYALSQIEKQKEQFKKLSMLTDFKEIYVTLDKKFEAQQLRLFKKMIFDGLIYKDLKPIYWSPSSQSALAEAEVEYADHISPSLFVSFKIVFGNKIIQENENLIIWTTTPWTLIANSGVAINKDFSYIKIKVNEQIYILAKDLLESVAIQCKWENYQIIGNEFKGEDLLGIKYQSPINQLICPVVEGHHVSLENGSGLVHMAPLFGEDDFIIGNKNNLVKIMHVNDDGMLNEHALMFKNLFYDDANPLIGKFLEKNNLLLGFKKIKHSYPHDWRTHLPIMYRATPQWFVSLKKIKQNILDEIENVKTYNDWSKSRLELMLENRDTWCISRQRSWGVPIIVFYDQNKNPVLEEEIFDYVIDLVEKHGSNIWYEKDVDELLPLKWRNKGFSKENDIMDVWFDSGSTSLGVKPNNIEAPFDLYLEGSDQYRGWFNSSMINSVAWRKKSPFKAFLSHGFVLDGKGRKMSKSLNNTVDPLDVVKKHGSDILRLWAANSEYSADIAIDDKILEQNIEIYRKLRNTIKFMLGGITDFDFNFVKLDSIHALMEEKLINLEAKVFSYYENYKFVNVIKEINNFIINLSSYYISITKDILYLNKSNDFERRQIQTLFAKIIKFLILSLSPILPTTMEEVYQYFNEPNKLPSAHLLKWNFALEQKNQLSEKWEEFFVLKNEVYKMIEEKIKKQEIKRQNEAFITIKTDSEFIKSLPLTKLLMVAKVSIGNEFKIEKLPSEKCLRCWNHFEKADFNFELEICKRCEDVINGK</sequence>
<dbReference type="CDD" id="cd07960">
    <property type="entry name" value="Anticodon_Ia_Ile_BEm"/>
    <property type="match status" value="1"/>
</dbReference>
<evidence type="ECO:0000256" key="10">
    <source>
        <dbReference type="HAMAP-Rule" id="MF_02002"/>
    </source>
</evidence>
<keyword evidence="10" id="KW-0862">Zinc</keyword>
<feature type="binding site" evidence="10">
    <location>
        <position position="864"/>
    </location>
    <ligand>
        <name>Zn(2+)</name>
        <dbReference type="ChEBI" id="CHEBI:29105"/>
    </ligand>
</feature>
<comment type="cofactor">
    <cofactor evidence="10">
        <name>Zn(2+)</name>
        <dbReference type="ChEBI" id="CHEBI:29105"/>
    </cofactor>
    <text evidence="10">Binds 1 zinc ion per subunit.</text>
</comment>
<dbReference type="Pfam" id="PF08264">
    <property type="entry name" value="Anticodon_1"/>
    <property type="match status" value="1"/>
</dbReference>
<keyword evidence="10" id="KW-0479">Metal-binding</keyword>
<keyword evidence="2 10" id="KW-0963">Cytoplasm</keyword>
<evidence type="ECO:0000256" key="3">
    <source>
        <dbReference type="ARBA" id="ARBA00022598"/>
    </source>
</evidence>
<evidence type="ECO:0000259" key="11">
    <source>
        <dbReference type="Pfam" id="PF00133"/>
    </source>
</evidence>
<name>A0A318UCB0_9BACT</name>
<dbReference type="InterPro" id="IPR001412">
    <property type="entry name" value="aa-tRNA-synth_I_CS"/>
</dbReference>
<dbReference type="PRINTS" id="PR00984">
    <property type="entry name" value="TRNASYNTHILE"/>
</dbReference>
<dbReference type="InterPro" id="IPR023585">
    <property type="entry name" value="Ile-tRNA-ligase_type1"/>
</dbReference>
<dbReference type="InterPro" id="IPR050081">
    <property type="entry name" value="Ile-tRNA_ligase"/>
</dbReference>
<keyword evidence="7 10" id="KW-0030">Aminoacyl-tRNA synthetase</keyword>
<dbReference type="GO" id="GO:0005829">
    <property type="term" value="C:cytosol"/>
    <property type="evidence" value="ECO:0007669"/>
    <property type="project" value="TreeGrafter"/>
</dbReference>
<evidence type="ECO:0000313" key="13">
    <source>
        <dbReference type="EMBL" id="PYF43060.1"/>
    </source>
</evidence>